<feature type="chain" id="PRO_5012122180" description="Secreted protein" evidence="1">
    <location>
        <begin position="26"/>
        <end position="405"/>
    </location>
</feature>
<organism evidence="2 3">
    <name type="scientific">Thraustotheca clavata</name>
    <dbReference type="NCBI Taxonomy" id="74557"/>
    <lineage>
        <taxon>Eukaryota</taxon>
        <taxon>Sar</taxon>
        <taxon>Stramenopiles</taxon>
        <taxon>Oomycota</taxon>
        <taxon>Saprolegniomycetes</taxon>
        <taxon>Saprolegniales</taxon>
        <taxon>Achlyaceae</taxon>
        <taxon>Thraustotheca</taxon>
    </lineage>
</organism>
<keyword evidence="1" id="KW-0732">Signal</keyword>
<gene>
    <name evidence="2" type="ORF">THRCLA_00333</name>
</gene>
<dbReference type="AlphaFoldDB" id="A0A1W0ABV9"/>
<dbReference type="OrthoDB" id="120976at2759"/>
<evidence type="ECO:0000256" key="1">
    <source>
        <dbReference type="SAM" id="SignalP"/>
    </source>
</evidence>
<proteinExistence type="predicted"/>
<dbReference type="EMBL" id="JNBS01000177">
    <property type="protein sequence ID" value="OQS07678.1"/>
    <property type="molecule type" value="Genomic_DNA"/>
</dbReference>
<dbReference type="Gene3D" id="3.80.10.10">
    <property type="entry name" value="Ribonuclease Inhibitor"/>
    <property type="match status" value="1"/>
</dbReference>
<dbReference type="InterPro" id="IPR045203">
    <property type="entry name" value="RanGAP1/2"/>
</dbReference>
<dbReference type="PANTHER" id="PTHR46761:SF2">
    <property type="entry name" value="RAN GTPASE-ACTIVATING PROTEIN 1"/>
    <property type="match status" value="1"/>
</dbReference>
<dbReference type="PANTHER" id="PTHR46761">
    <property type="entry name" value="RAN GTPASE-ACTIVATING PROTEIN 1"/>
    <property type="match status" value="1"/>
</dbReference>
<dbReference type="STRING" id="74557.A0A1W0ABV9"/>
<comment type="caution">
    <text evidence="2">The sequence shown here is derived from an EMBL/GenBank/DDBJ whole genome shotgun (WGS) entry which is preliminary data.</text>
</comment>
<reference evidence="2 3" key="1">
    <citation type="journal article" date="2014" name="Genome Biol. Evol.">
        <title>The secreted proteins of Achlya hypogyna and Thraustotheca clavata identify the ancestral oomycete secretome and reveal gene acquisitions by horizontal gene transfer.</title>
        <authorList>
            <person name="Misner I."/>
            <person name="Blouin N."/>
            <person name="Leonard G."/>
            <person name="Richards T.A."/>
            <person name="Lane C.E."/>
        </authorList>
    </citation>
    <scope>NUCLEOTIDE SEQUENCE [LARGE SCALE GENOMIC DNA]</scope>
    <source>
        <strain evidence="2 3">ATCC 34112</strain>
    </source>
</reference>
<sequence length="405" mass="46146">MQASTIEAIALLVTSFLVFLRSVKRSKNPPQLHGLTPEMIESIALFIPCPTSCLQFMQAMPQDALSYPLQCLLKLLDPKNQNVIIQWPTIYLNKKDRTQEVLQWIQGARLAHHQLALDCTNCQRKASDTLFSDRFLPSYLHVFDWQSKRYSFHTLGEQVNTPEAIIVAHTTPQELESMALNLPEVCFTGLVTLLPTMVQLKELTLQNYNFEPNHDINALLQALCWLPHLKRLHLTNNHLDDTMAYKIARIVRCCPELDDLDCSSNQLSAKGVDIILNALLKNTHVKSVNLTQNPYMLKELVESAPVIAKLAATVKTIFLRVDRDDMSDAFPFLRALRNCARHRIVVMMVGSGTLSSELSKEYDQLRHDLRRGDEKQQTRCQLYLFGRDPWPKRDLIVQNAGCAVS</sequence>
<name>A0A1W0ABV9_9STRA</name>
<evidence type="ECO:0000313" key="2">
    <source>
        <dbReference type="EMBL" id="OQS07678.1"/>
    </source>
</evidence>
<dbReference type="InterPro" id="IPR032675">
    <property type="entry name" value="LRR_dom_sf"/>
</dbReference>
<dbReference type="SUPFAM" id="SSF52047">
    <property type="entry name" value="RNI-like"/>
    <property type="match status" value="1"/>
</dbReference>
<evidence type="ECO:0000313" key="3">
    <source>
        <dbReference type="Proteomes" id="UP000243217"/>
    </source>
</evidence>
<protein>
    <recommendedName>
        <fullName evidence="4">Secreted protein</fullName>
    </recommendedName>
</protein>
<evidence type="ECO:0008006" key="4">
    <source>
        <dbReference type="Google" id="ProtNLM"/>
    </source>
</evidence>
<accession>A0A1W0ABV9</accession>
<keyword evidence="3" id="KW-1185">Reference proteome</keyword>
<dbReference type="GO" id="GO:0005096">
    <property type="term" value="F:GTPase activator activity"/>
    <property type="evidence" value="ECO:0007669"/>
    <property type="project" value="InterPro"/>
</dbReference>
<feature type="signal peptide" evidence="1">
    <location>
        <begin position="1"/>
        <end position="25"/>
    </location>
</feature>
<dbReference type="Proteomes" id="UP000243217">
    <property type="component" value="Unassembled WGS sequence"/>
</dbReference>